<feature type="transmembrane region" description="Helical" evidence="1">
    <location>
        <begin position="99"/>
        <end position="117"/>
    </location>
</feature>
<feature type="transmembrane region" description="Helical" evidence="1">
    <location>
        <begin position="35"/>
        <end position="55"/>
    </location>
</feature>
<evidence type="ECO:0000313" key="3">
    <source>
        <dbReference type="Proteomes" id="UP000176087"/>
    </source>
</evidence>
<evidence type="ECO:0000256" key="1">
    <source>
        <dbReference type="SAM" id="Phobius"/>
    </source>
</evidence>
<comment type="caution">
    <text evidence="2">The sequence shown here is derived from an EMBL/GenBank/DDBJ whole genome shotgun (WGS) entry which is preliminary data.</text>
</comment>
<dbReference type="AlphaFoldDB" id="A0A1E7JQI3"/>
<dbReference type="STRING" id="933944.AN215_13995"/>
<dbReference type="OrthoDB" id="4330583at2"/>
<keyword evidence="1" id="KW-1133">Transmembrane helix</keyword>
<dbReference type="PATRIC" id="fig|933944.5.peg.5875"/>
<feature type="transmembrane region" description="Helical" evidence="1">
    <location>
        <begin position="123"/>
        <end position="143"/>
    </location>
</feature>
<dbReference type="RefSeq" id="WP_070009399.1">
    <property type="nucleotide sequence ID" value="NZ_LJGS01000036.1"/>
</dbReference>
<dbReference type="Proteomes" id="UP000176087">
    <property type="component" value="Unassembled WGS sequence"/>
</dbReference>
<keyword evidence="1" id="KW-0812">Transmembrane</keyword>
<proteinExistence type="predicted"/>
<evidence type="ECO:0000313" key="2">
    <source>
        <dbReference type="EMBL" id="OEU90528.1"/>
    </source>
</evidence>
<gene>
    <name evidence="2" type="ORF">AN215_13995</name>
</gene>
<feature type="transmembrane region" description="Helical" evidence="1">
    <location>
        <begin position="6"/>
        <end position="23"/>
    </location>
</feature>
<reference evidence="2 3" key="1">
    <citation type="journal article" date="2016" name="Front. Microbiol.">
        <title>Comparative Genomics Analysis of Streptomyces Species Reveals Their Adaptation to the Marine Environment and Their Diversity at the Genomic Level.</title>
        <authorList>
            <person name="Tian X."/>
            <person name="Zhang Z."/>
            <person name="Yang T."/>
            <person name="Chen M."/>
            <person name="Li J."/>
            <person name="Chen F."/>
            <person name="Yang J."/>
            <person name="Li W."/>
            <person name="Zhang B."/>
            <person name="Zhang Z."/>
            <person name="Wu J."/>
            <person name="Zhang C."/>
            <person name="Long L."/>
            <person name="Xiao J."/>
        </authorList>
    </citation>
    <scope>NUCLEOTIDE SEQUENCE [LARGE SCALE GENOMIC DNA]</scope>
    <source>
        <strain evidence="2 3">SCSIO 10390</strain>
    </source>
</reference>
<feature type="transmembrane region" description="Helical" evidence="1">
    <location>
        <begin position="75"/>
        <end position="92"/>
    </location>
</feature>
<name>A0A1E7JQI3_9ACTN</name>
<keyword evidence="1" id="KW-0472">Membrane</keyword>
<dbReference type="EMBL" id="LJGT01000038">
    <property type="protein sequence ID" value="OEU90528.1"/>
    <property type="molecule type" value="Genomic_DNA"/>
</dbReference>
<accession>A0A1E7JQI3</accession>
<sequence length="144" mass="14228">MSFLDASISVTVGVLCLIAAVLLRTVGRRTAPRLTVLLILAGVVGIVGTPVGGWLRTAVGWADTAVNTVIGRYTGAAAVGLIGLVAFLVIAFDLVNRAITNRTLACAAVLPVAGVAIPGTAGAVVMGVVGAIAGAFGAIGGFLF</sequence>
<organism evidence="2 3">
    <name type="scientific">Streptomyces abyssalis</name>
    <dbReference type="NCBI Taxonomy" id="933944"/>
    <lineage>
        <taxon>Bacteria</taxon>
        <taxon>Bacillati</taxon>
        <taxon>Actinomycetota</taxon>
        <taxon>Actinomycetes</taxon>
        <taxon>Kitasatosporales</taxon>
        <taxon>Streptomycetaceae</taxon>
        <taxon>Streptomyces</taxon>
    </lineage>
</organism>
<protein>
    <submittedName>
        <fullName evidence="2">Uncharacterized protein</fullName>
    </submittedName>
</protein>
<keyword evidence="3" id="KW-1185">Reference proteome</keyword>